<dbReference type="FunFam" id="3.40.50.1970:FF:000003">
    <property type="entry name" value="Alcohol dehydrogenase, iron-containing"/>
    <property type="match status" value="1"/>
</dbReference>
<dbReference type="PANTHER" id="PTHR11496:SF102">
    <property type="entry name" value="ALCOHOL DEHYDROGENASE 4"/>
    <property type="match status" value="1"/>
</dbReference>
<feature type="domain" description="Fe-containing alcohol dehydrogenase-like C-terminal" evidence="10">
    <location>
        <begin position="199"/>
        <end position="378"/>
    </location>
</feature>
<keyword evidence="4" id="KW-0520">NAD</keyword>
<comment type="caution">
    <text evidence="11">The sequence shown here is derived from an EMBL/GenBank/DDBJ whole genome shotgun (WGS) entry which is preliminary data.</text>
</comment>
<comment type="catalytic activity">
    <reaction evidence="5">
        <text>a secondary alcohol + NAD(+) = a ketone + NADH + H(+)</text>
        <dbReference type="Rhea" id="RHEA:10740"/>
        <dbReference type="ChEBI" id="CHEBI:15378"/>
        <dbReference type="ChEBI" id="CHEBI:17087"/>
        <dbReference type="ChEBI" id="CHEBI:35681"/>
        <dbReference type="ChEBI" id="CHEBI:57540"/>
        <dbReference type="ChEBI" id="CHEBI:57945"/>
        <dbReference type="EC" id="1.1.1.1"/>
    </reaction>
</comment>
<dbReference type="EMBL" id="SNYW01000009">
    <property type="protein sequence ID" value="TDQ81356.1"/>
    <property type="molecule type" value="Genomic_DNA"/>
</dbReference>
<dbReference type="InterPro" id="IPR018211">
    <property type="entry name" value="ADH_Fe_CS"/>
</dbReference>
<dbReference type="FunFam" id="1.20.1090.10:FF:000001">
    <property type="entry name" value="Aldehyde-alcohol dehydrogenase"/>
    <property type="match status" value="1"/>
</dbReference>
<evidence type="ECO:0000313" key="11">
    <source>
        <dbReference type="EMBL" id="TDQ81356.1"/>
    </source>
</evidence>
<evidence type="ECO:0000256" key="7">
    <source>
        <dbReference type="ARBA" id="ARBA00074848"/>
    </source>
</evidence>
<keyword evidence="12" id="KW-1185">Reference proteome</keyword>
<gene>
    <name evidence="11" type="ORF">A8950_2424</name>
</gene>
<proteinExistence type="inferred from homology"/>
<dbReference type="Proteomes" id="UP000295783">
    <property type="component" value="Unassembled WGS sequence"/>
</dbReference>
<dbReference type="Gene3D" id="3.40.50.1970">
    <property type="match status" value="1"/>
</dbReference>
<evidence type="ECO:0000313" key="12">
    <source>
        <dbReference type="Proteomes" id="UP000295783"/>
    </source>
</evidence>
<evidence type="ECO:0000256" key="8">
    <source>
        <dbReference type="ARBA" id="ARBA00076680"/>
    </source>
</evidence>
<dbReference type="InterPro" id="IPR039697">
    <property type="entry name" value="Alcohol_dehydrogenase_Fe"/>
</dbReference>
<comment type="cofactor">
    <cofactor evidence="1">
        <name>Fe cation</name>
        <dbReference type="ChEBI" id="CHEBI:24875"/>
    </cofactor>
</comment>
<dbReference type="Pfam" id="PF00465">
    <property type="entry name" value="Fe-ADH"/>
    <property type="match status" value="1"/>
</dbReference>
<accession>A0A4R6WLC8</accession>
<evidence type="ECO:0000256" key="6">
    <source>
        <dbReference type="ARBA" id="ARBA00049243"/>
    </source>
</evidence>
<dbReference type="InterPro" id="IPR001670">
    <property type="entry name" value="ADH_Fe/GldA"/>
</dbReference>
<dbReference type="PANTHER" id="PTHR11496">
    <property type="entry name" value="ALCOHOL DEHYDROGENASE"/>
    <property type="match status" value="1"/>
</dbReference>
<evidence type="ECO:0000256" key="4">
    <source>
        <dbReference type="ARBA" id="ARBA00023027"/>
    </source>
</evidence>
<name>A0A4R6WLC8_9PROT</name>
<feature type="domain" description="Alcohol dehydrogenase iron-type/glycerol dehydrogenase GldA" evidence="9">
    <location>
        <begin position="15"/>
        <end position="188"/>
    </location>
</feature>
<dbReference type="RefSeq" id="WP_133613913.1">
    <property type="nucleotide sequence ID" value="NZ_SNYW01000009.1"/>
</dbReference>
<evidence type="ECO:0000259" key="9">
    <source>
        <dbReference type="Pfam" id="PF00465"/>
    </source>
</evidence>
<sequence>MSQDAAALKGNWNYPTSVKFGCGRIKELPDHCRALGLKRPLLVTDPGLAGLPMIKDAIARNEAAGIPTGLFSDIQGNPIGKNVEDGLKVYRDGKHDGVIAFGGGSALDAAKTIAFMTGQTRPMWDFEDIGDWWTRADPAGIAPIIAVPTTSGTGSEVGRASVITDETTHTKKIIFHPKMLPSIVIDDPELTVGLPPHVTAATGMDALSHCLEAYCAPGYHPLADGIALEGMRLVQENLPLAVKDGKNLVARANMMAAASMGATAFQKGLGGMHAISHPLGALYNTHHGLTNAVVMPYVLDFNRKAIEERMTRLARFLGLANPGFDAVQKWVLDLRREIGIPHTLKEIGVDDKRVDEVAKMAEADPSAGGNPIKVGAKELGLIFVNGLNGKLAA</sequence>
<dbReference type="SUPFAM" id="SSF56796">
    <property type="entry name" value="Dehydroquinate synthase-like"/>
    <property type="match status" value="1"/>
</dbReference>
<dbReference type="CDD" id="cd14861">
    <property type="entry name" value="Fe-ADH-like"/>
    <property type="match status" value="1"/>
</dbReference>
<dbReference type="Pfam" id="PF25137">
    <property type="entry name" value="ADH_Fe_C"/>
    <property type="match status" value="1"/>
</dbReference>
<comment type="similarity">
    <text evidence="2">Belongs to the iron-containing alcohol dehydrogenase family.</text>
</comment>
<dbReference type="AlphaFoldDB" id="A0A4R6WLC8"/>
<comment type="catalytic activity">
    <reaction evidence="6">
        <text>a primary alcohol + NAD(+) = an aldehyde + NADH + H(+)</text>
        <dbReference type="Rhea" id="RHEA:10736"/>
        <dbReference type="ChEBI" id="CHEBI:15378"/>
        <dbReference type="ChEBI" id="CHEBI:15734"/>
        <dbReference type="ChEBI" id="CHEBI:17478"/>
        <dbReference type="ChEBI" id="CHEBI:57540"/>
        <dbReference type="ChEBI" id="CHEBI:57945"/>
        <dbReference type="EC" id="1.1.1.1"/>
    </reaction>
</comment>
<evidence type="ECO:0000256" key="2">
    <source>
        <dbReference type="ARBA" id="ARBA00007358"/>
    </source>
</evidence>
<evidence type="ECO:0000256" key="5">
    <source>
        <dbReference type="ARBA" id="ARBA00049164"/>
    </source>
</evidence>
<dbReference type="PROSITE" id="PS00913">
    <property type="entry name" value="ADH_IRON_1"/>
    <property type="match status" value="1"/>
</dbReference>
<reference evidence="11 12" key="1">
    <citation type="submission" date="2019-03" db="EMBL/GenBank/DDBJ databases">
        <title>Genomic Encyclopedia of Type Strains, Phase III (KMG-III): the genomes of soil and plant-associated and newly described type strains.</title>
        <authorList>
            <person name="Whitman W."/>
        </authorList>
    </citation>
    <scope>NUCLEOTIDE SEQUENCE [LARGE SCALE GENOMIC DNA]</scope>
    <source>
        <strain evidence="11 12">CGMCC 1.7660</strain>
    </source>
</reference>
<organism evidence="11 12">
    <name type="scientific">Dongia mobilis</name>
    <dbReference type="NCBI Taxonomy" id="578943"/>
    <lineage>
        <taxon>Bacteria</taxon>
        <taxon>Pseudomonadati</taxon>
        <taxon>Pseudomonadota</taxon>
        <taxon>Alphaproteobacteria</taxon>
        <taxon>Rhodospirillales</taxon>
        <taxon>Dongiaceae</taxon>
        <taxon>Dongia</taxon>
    </lineage>
</organism>
<dbReference type="Gene3D" id="1.20.1090.10">
    <property type="entry name" value="Dehydroquinate synthase-like - alpha domain"/>
    <property type="match status" value="1"/>
</dbReference>
<evidence type="ECO:0000256" key="3">
    <source>
        <dbReference type="ARBA" id="ARBA00023002"/>
    </source>
</evidence>
<dbReference type="GO" id="GO:0004022">
    <property type="term" value="F:alcohol dehydrogenase (NAD+) activity"/>
    <property type="evidence" value="ECO:0007669"/>
    <property type="project" value="UniProtKB-EC"/>
</dbReference>
<keyword evidence="3" id="KW-0560">Oxidoreductase</keyword>
<protein>
    <recommendedName>
        <fullName evidence="7">Alcohol dehydrogenase 2</fullName>
    </recommendedName>
    <alternativeName>
        <fullName evidence="8">Alcohol dehydrogenase II</fullName>
    </alternativeName>
</protein>
<evidence type="ECO:0000259" key="10">
    <source>
        <dbReference type="Pfam" id="PF25137"/>
    </source>
</evidence>
<dbReference type="OrthoDB" id="9815791at2"/>
<evidence type="ECO:0000256" key="1">
    <source>
        <dbReference type="ARBA" id="ARBA00001962"/>
    </source>
</evidence>
<dbReference type="GO" id="GO:0046872">
    <property type="term" value="F:metal ion binding"/>
    <property type="evidence" value="ECO:0007669"/>
    <property type="project" value="InterPro"/>
</dbReference>
<dbReference type="InterPro" id="IPR056798">
    <property type="entry name" value="ADH_Fe_C"/>
</dbReference>